<dbReference type="PROSITE" id="PS51007">
    <property type="entry name" value="CYTC"/>
    <property type="match status" value="1"/>
</dbReference>
<proteinExistence type="predicted"/>
<dbReference type="InterPro" id="IPR008168">
    <property type="entry name" value="Cyt_C_IC"/>
</dbReference>
<dbReference type="Proteomes" id="UP000659698">
    <property type="component" value="Unassembled WGS sequence"/>
</dbReference>
<evidence type="ECO:0000259" key="8">
    <source>
        <dbReference type="PROSITE" id="PS51007"/>
    </source>
</evidence>
<evidence type="ECO:0000256" key="1">
    <source>
        <dbReference type="ARBA" id="ARBA00022448"/>
    </source>
</evidence>
<keyword evidence="1" id="KW-0813">Transport</keyword>
<dbReference type="Pfam" id="PF13442">
    <property type="entry name" value="Cytochrome_CBB3"/>
    <property type="match status" value="1"/>
</dbReference>
<evidence type="ECO:0000256" key="3">
    <source>
        <dbReference type="ARBA" id="ARBA00022723"/>
    </source>
</evidence>
<feature type="domain" description="Cytochrome c" evidence="8">
    <location>
        <begin position="151"/>
        <end position="226"/>
    </location>
</feature>
<keyword evidence="7" id="KW-0472">Membrane</keyword>
<evidence type="ECO:0000256" key="6">
    <source>
        <dbReference type="PROSITE-ProRule" id="PRU00433"/>
    </source>
</evidence>
<dbReference type="SUPFAM" id="SSF46626">
    <property type="entry name" value="Cytochrome c"/>
    <property type="match status" value="1"/>
</dbReference>
<dbReference type="InterPro" id="IPR009056">
    <property type="entry name" value="Cyt_c-like_dom"/>
</dbReference>
<evidence type="ECO:0000313" key="10">
    <source>
        <dbReference type="Proteomes" id="UP000659698"/>
    </source>
</evidence>
<dbReference type="PRINTS" id="PR00605">
    <property type="entry name" value="CYTCHROMECIC"/>
</dbReference>
<gene>
    <name evidence="9" type="ORF">H7U12_14620</name>
</gene>
<keyword evidence="7" id="KW-1133">Transmembrane helix</keyword>
<protein>
    <submittedName>
        <fullName evidence="9">SirB2 family protein</fullName>
    </submittedName>
</protein>
<evidence type="ECO:0000313" key="9">
    <source>
        <dbReference type="EMBL" id="MBC3540925.1"/>
    </source>
</evidence>
<keyword evidence="4" id="KW-0249">Electron transport</keyword>
<keyword evidence="10" id="KW-1185">Reference proteome</keyword>
<accession>A0ABR6VUT2</accession>
<evidence type="ECO:0000256" key="4">
    <source>
        <dbReference type="ARBA" id="ARBA00022982"/>
    </source>
</evidence>
<keyword evidence="2 6" id="KW-0349">Heme</keyword>
<reference evidence="9 10" key="1">
    <citation type="journal article" date="2019" name="Int. J. Syst. Evol. Microbiol.">
        <title>Rufibacter sediminis sp. nov., isolated from freshwater lake sediment.</title>
        <authorList>
            <person name="Qu J.H."/>
            <person name="Zhang L.J."/>
            <person name="Fu Y.H."/>
            <person name="Li H.F."/>
        </authorList>
    </citation>
    <scope>NUCLEOTIDE SEQUENCE [LARGE SCALE GENOMIC DNA]</scope>
    <source>
        <strain evidence="9 10">H-1</strain>
    </source>
</reference>
<keyword evidence="3 6" id="KW-0479">Metal-binding</keyword>
<dbReference type="InterPro" id="IPR036909">
    <property type="entry name" value="Cyt_c-like_dom_sf"/>
</dbReference>
<keyword evidence="5 6" id="KW-0408">Iron</keyword>
<evidence type="ECO:0000256" key="7">
    <source>
        <dbReference type="SAM" id="Phobius"/>
    </source>
</evidence>
<evidence type="ECO:0000256" key="2">
    <source>
        <dbReference type="ARBA" id="ARBA00022617"/>
    </source>
</evidence>
<feature type="transmembrane region" description="Helical" evidence="7">
    <location>
        <begin position="63"/>
        <end position="84"/>
    </location>
</feature>
<keyword evidence="7" id="KW-0812">Transmembrane</keyword>
<sequence length="227" mass="24619">MHIHVLVVILFLILFLIKAFQLFLNKHHSLNRTRTSTKMLDIVFGTLILASGGYLIFNYNGPLPTWLLVKVGLVLAAIPLAVVGIKRHSKVITAVGLLIFLYVYGIAETKSLKMRPDKGEAVAVSPNGEVGTASPDPEKASHPILAQLEGTQLENTKAIYTALCANCHGEDGQKGTGGAVNLQQSNLTVEERRNVIANGRGLMPGYGSQLSEQEIETLALYSTMLKK</sequence>
<name>A0ABR6VUT2_9BACT</name>
<dbReference type="Gene3D" id="1.10.760.10">
    <property type="entry name" value="Cytochrome c-like domain"/>
    <property type="match status" value="1"/>
</dbReference>
<feature type="transmembrane region" description="Helical" evidence="7">
    <location>
        <begin position="36"/>
        <end position="57"/>
    </location>
</feature>
<feature type="transmembrane region" description="Helical" evidence="7">
    <location>
        <begin position="6"/>
        <end position="24"/>
    </location>
</feature>
<dbReference type="InterPro" id="IPR007360">
    <property type="entry name" value="SirB"/>
</dbReference>
<evidence type="ECO:0000256" key="5">
    <source>
        <dbReference type="ARBA" id="ARBA00023004"/>
    </source>
</evidence>
<organism evidence="9 10">
    <name type="scientific">Rufibacter sediminis</name>
    <dbReference type="NCBI Taxonomy" id="2762756"/>
    <lineage>
        <taxon>Bacteria</taxon>
        <taxon>Pseudomonadati</taxon>
        <taxon>Bacteroidota</taxon>
        <taxon>Cytophagia</taxon>
        <taxon>Cytophagales</taxon>
        <taxon>Hymenobacteraceae</taxon>
        <taxon>Rufibacter</taxon>
    </lineage>
</organism>
<comment type="caution">
    <text evidence="9">The sequence shown here is derived from an EMBL/GenBank/DDBJ whole genome shotgun (WGS) entry which is preliminary data.</text>
</comment>
<dbReference type="Pfam" id="PF04247">
    <property type="entry name" value="SirB"/>
    <property type="match status" value="1"/>
</dbReference>
<feature type="transmembrane region" description="Helical" evidence="7">
    <location>
        <begin position="91"/>
        <end position="107"/>
    </location>
</feature>
<dbReference type="EMBL" id="JACOAF010000032">
    <property type="protein sequence ID" value="MBC3540925.1"/>
    <property type="molecule type" value="Genomic_DNA"/>
</dbReference>